<evidence type="ECO:0000256" key="13">
    <source>
        <dbReference type="RuleBase" id="RU362125"/>
    </source>
</evidence>
<keyword evidence="9" id="KW-0443">Lipid metabolism</keyword>
<comment type="subunit">
    <text evidence="4">Homotetramer.</text>
</comment>
<dbReference type="Proteomes" id="UP001597023">
    <property type="component" value="Unassembled WGS sequence"/>
</dbReference>
<comment type="similarity">
    <text evidence="3 13">Belongs to the acyl-CoA dehydrogenase family.</text>
</comment>
<comment type="cofactor">
    <cofactor evidence="1 13">
        <name>FAD</name>
        <dbReference type="ChEBI" id="CHEBI:57692"/>
    </cofactor>
</comment>
<dbReference type="Pfam" id="PF00441">
    <property type="entry name" value="Acyl-CoA_dh_1"/>
    <property type="match status" value="1"/>
</dbReference>
<accession>A0ABW2WI65</accession>
<dbReference type="EMBL" id="JBHTEB010000001">
    <property type="protein sequence ID" value="MFD0319166.1"/>
    <property type="molecule type" value="Genomic_DNA"/>
</dbReference>
<comment type="caution">
    <text evidence="18">The sequence shown here is derived from an EMBL/GenBank/DDBJ whole genome shotgun (WGS) entry which is preliminary data.</text>
</comment>
<dbReference type="PANTHER" id="PTHR43884:SF1">
    <property type="entry name" value="SHORT_BRANCHED CHAIN SPECIFIC ACYL-COA DEHYDROGENASE, MITOCHONDRIAL"/>
    <property type="match status" value="1"/>
</dbReference>
<dbReference type="Gene3D" id="2.40.110.10">
    <property type="entry name" value="Butyryl-CoA Dehydrogenase, subunit A, domain 2"/>
    <property type="match status" value="1"/>
</dbReference>
<gene>
    <name evidence="18" type="ORF">ACFQZ6_34115</name>
</gene>
<proteinExistence type="inferred from homology"/>
<evidence type="ECO:0000313" key="19">
    <source>
        <dbReference type="Proteomes" id="UP001597023"/>
    </source>
</evidence>
<evidence type="ECO:0000256" key="9">
    <source>
        <dbReference type="ARBA" id="ARBA00023098"/>
    </source>
</evidence>
<name>A0ABW2WI65_9ACTN</name>
<feature type="domain" description="Acyl-CoA oxidase/dehydrogenase middle" evidence="16">
    <location>
        <begin position="130"/>
        <end position="221"/>
    </location>
</feature>
<dbReference type="InterPro" id="IPR037069">
    <property type="entry name" value="AcylCoA_DH/ox_N_sf"/>
</dbReference>
<feature type="region of interest" description="Disordered" evidence="14">
    <location>
        <begin position="389"/>
        <end position="410"/>
    </location>
</feature>
<keyword evidence="19" id="KW-1185">Reference proteome</keyword>
<evidence type="ECO:0000259" key="15">
    <source>
        <dbReference type="Pfam" id="PF00441"/>
    </source>
</evidence>
<evidence type="ECO:0000259" key="16">
    <source>
        <dbReference type="Pfam" id="PF02770"/>
    </source>
</evidence>
<evidence type="ECO:0000256" key="4">
    <source>
        <dbReference type="ARBA" id="ARBA00011881"/>
    </source>
</evidence>
<comment type="catalytic activity">
    <reaction evidence="12">
        <text>2-methylbutanoyl-CoA + oxidized [electron-transfer flavoprotein] + H(+) = (2E)-2-methylbut-2-enoyl-CoA + reduced [electron-transfer flavoprotein]</text>
        <dbReference type="Rhea" id="RHEA:43780"/>
        <dbReference type="Rhea" id="RHEA-COMP:10685"/>
        <dbReference type="Rhea" id="RHEA-COMP:10686"/>
        <dbReference type="ChEBI" id="CHEBI:15378"/>
        <dbReference type="ChEBI" id="CHEBI:57336"/>
        <dbReference type="ChEBI" id="CHEBI:57337"/>
        <dbReference type="ChEBI" id="CHEBI:57692"/>
        <dbReference type="ChEBI" id="CHEBI:58307"/>
        <dbReference type="EC" id="1.3.8.5"/>
    </reaction>
    <physiologicalReaction direction="left-to-right" evidence="12">
        <dbReference type="Rhea" id="RHEA:43781"/>
    </physiologicalReaction>
</comment>
<dbReference type="Gene3D" id="1.10.540.10">
    <property type="entry name" value="Acyl-CoA dehydrogenase/oxidase, N-terminal domain"/>
    <property type="match status" value="1"/>
</dbReference>
<comment type="pathway">
    <text evidence="10">Amino-acid degradation; L-isoleucine degradation.</text>
</comment>
<keyword evidence="5 13" id="KW-0285">Flavoprotein</keyword>
<evidence type="ECO:0000256" key="8">
    <source>
        <dbReference type="ARBA" id="ARBA00023002"/>
    </source>
</evidence>
<organism evidence="18 19">
    <name type="scientific">Streptomyces flavalbus</name>
    <dbReference type="NCBI Taxonomy" id="2665155"/>
    <lineage>
        <taxon>Bacteria</taxon>
        <taxon>Bacillati</taxon>
        <taxon>Actinomycetota</taxon>
        <taxon>Actinomycetes</taxon>
        <taxon>Kitasatosporales</taxon>
        <taxon>Streptomycetaceae</taxon>
        <taxon>Streptomyces</taxon>
    </lineage>
</organism>
<dbReference type="Gene3D" id="1.20.140.10">
    <property type="entry name" value="Butyryl-CoA Dehydrogenase, subunit A, domain 3"/>
    <property type="match status" value="1"/>
</dbReference>
<evidence type="ECO:0000256" key="14">
    <source>
        <dbReference type="SAM" id="MobiDB-lite"/>
    </source>
</evidence>
<dbReference type="PROSITE" id="PS00072">
    <property type="entry name" value="ACYL_COA_DH_1"/>
    <property type="match status" value="1"/>
</dbReference>
<dbReference type="InterPro" id="IPR013786">
    <property type="entry name" value="AcylCoA_DH/ox_N"/>
</dbReference>
<evidence type="ECO:0000256" key="1">
    <source>
        <dbReference type="ARBA" id="ARBA00001974"/>
    </source>
</evidence>
<evidence type="ECO:0000256" key="10">
    <source>
        <dbReference type="ARBA" id="ARBA00037895"/>
    </source>
</evidence>
<evidence type="ECO:0000256" key="7">
    <source>
        <dbReference type="ARBA" id="ARBA00022832"/>
    </source>
</evidence>
<dbReference type="InterPro" id="IPR009100">
    <property type="entry name" value="AcylCoA_DH/oxidase_NM_dom_sf"/>
</dbReference>
<feature type="domain" description="Acyl-CoA dehydrogenase/oxidase C-terminal" evidence="15">
    <location>
        <begin position="233"/>
        <end position="385"/>
    </location>
</feature>
<dbReference type="RefSeq" id="WP_381617378.1">
    <property type="nucleotide sequence ID" value="NZ_JBHTEB010000001.1"/>
</dbReference>
<dbReference type="InterPro" id="IPR046373">
    <property type="entry name" value="Acyl-CoA_Oxase/DH_mid-dom_sf"/>
</dbReference>
<evidence type="ECO:0000256" key="6">
    <source>
        <dbReference type="ARBA" id="ARBA00022827"/>
    </source>
</evidence>
<protein>
    <recommendedName>
        <fullName evidence="11">short-chain 2-methylacyl-CoA dehydrogenase</fullName>
        <ecNumber evidence="11">1.3.8.5</ecNumber>
    </recommendedName>
</protein>
<dbReference type="Pfam" id="PF02771">
    <property type="entry name" value="Acyl-CoA_dh_N"/>
    <property type="match status" value="1"/>
</dbReference>
<keyword evidence="6 13" id="KW-0274">FAD</keyword>
<dbReference type="SUPFAM" id="SSF56645">
    <property type="entry name" value="Acyl-CoA dehydrogenase NM domain-like"/>
    <property type="match status" value="1"/>
</dbReference>
<evidence type="ECO:0000256" key="5">
    <source>
        <dbReference type="ARBA" id="ARBA00022630"/>
    </source>
</evidence>
<evidence type="ECO:0000256" key="3">
    <source>
        <dbReference type="ARBA" id="ARBA00009347"/>
    </source>
</evidence>
<dbReference type="SUPFAM" id="SSF47203">
    <property type="entry name" value="Acyl-CoA dehydrogenase C-terminal domain-like"/>
    <property type="match status" value="1"/>
</dbReference>
<evidence type="ECO:0000256" key="2">
    <source>
        <dbReference type="ARBA" id="ARBA00005198"/>
    </source>
</evidence>
<sequence length="410" mass="42620">MTDSQETPRPVTWLTEAEQSWRDHVAAVAGTAVAPRAAAMDRAAALAPDLVAELRAAGLLAIHVPERYGGRGGGLFDVVVAIEELARTDPAVAVFVDVQNALVTEALLSHGSGDQKRTHLTALAGSGVGAFALSEDLAGSDALALATTARPDGDGFVLHGTKRWITNAAEADLFLLLARVPDQGLTAFLVDRRADGLTVGDRTAKMGIRATSTCEVRLDGVRVARRDVLGAVGRGDVVAVQTLDVGKLGIAAQLVGLAQGALTAAVAHARDRVQFGHPIGAYQGVRFPLAKVSAELEAARVQLYHATRLAQHGVRGGELTRAAAVAKYLASEVAERAASLAVETLGGQGYADAGGVEKLYRDAKVGKIYEGTSNMQFRTIAAHLLRGVPEHTGHAPGPRDDPAGAPHPGE</sequence>
<evidence type="ECO:0000256" key="11">
    <source>
        <dbReference type="ARBA" id="ARBA00039036"/>
    </source>
</evidence>
<dbReference type="PANTHER" id="PTHR43884">
    <property type="entry name" value="ACYL-COA DEHYDROGENASE"/>
    <property type="match status" value="1"/>
</dbReference>
<dbReference type="InterPro" id="IPR006091">
    <property type="entry name" value="Acyl-CoA_Oxase/DH_mid-dom"/>
</dbReference>
<comment type="pathway">
    <text evidence="2">Lipid metabolism; mitochondrial fatty acid beta-oxidation.</text>
</comment>
<feature type="compositionally biased region" description="Basic and acidic residues" evidence="14">
    <location>
        <begin position="389"/>
        <end position="402"/>
    </location>
</feature>
<reference evidence="19" key="1">
    <citation type="journal article" date="2019" name="Int. J. Syst. Evol. Microbiol.">
        <title>The Global Catalogue of Microorganisms (GCM) 10K type strain sequencing project: providing services to taxonomists for standard genome sequencing and annotation.</title>
        <authorList>
            <consortium name="The Broad Institute Genomics Platform"/>
            <consortium name="The Broad Institute Genome Sequencing Center for Infectious Disease"/>
            <person name="Wu L."/>
            <person name="Ma J."/>
        </authorList>
    </citation>
    <scope>NUCLEOTIDE SEQUENCE [LARGE SCALE GENOMIC DNA]</scope>
    <source>
        <strain evidence="19">CGMCC 4.7400</strain>
    </source>
</reference>
<keyword evidence="8 13" id="KW-0560">Oxidoreductase</keyword>
<evidence type="ECO:0000256" key="12">
    <source>
        <dbReference type="ARBA" id="ARBA00048235"/>
    </source>
</evidence>
<dbReference type="Pfam" id="PF02770">
    <property type="entry name" value="Acyl-CoA_dh_M"/>
    <property type="match status" value="1"/>
</dbReference>
<dbReference type="InterPro" id="IPR009075">
    <property type="entry name" value="AcylCo_DH/oxidase_C"/>
</dbReference>
<evidence type="ECO:0000313" key="18">
    <source>
        <dbReference type="EMBL" id="MFD0319166.1"/>
    </source>
</evidence>
<dbReference type="PIRSF" id="PIRSF016578">
    <property type="entry name" value="HsaA"/>
    <property type="match status" value="1"/>
</dbReference>
<dbReference type="EC" id="1.3.8.5" evidence="11"/>
<dbReference type="InterPro" id="IPR006089">
    <property type="entry name" value="Acyl-CoA_DH_CS"/>
</dbReference>
<dbReference type="InterPro" id="IPR036250">
    <property type="entry name" value="AcylCo_DH-like_C"/>
</dbReference>
<feature type="domain" description="Acyl-CoA dehydrogenase/oxidase N-terminal" evidence="17">
    <location>
        <begin position="15"/>
        <end position="124"/>
    </location>
</feature>
<keyword evidence="7" id="KW-0276">Fatty acid metabolism</keyword>
<evidence type="ECO:0000259" key="17">
    <source>
        <dbReference type="Pfam" id="PF02771"/>
    </source>
</evidence>